<evidence type="ECO:0000259" key="17">
    <source>
        <dbReference type="PROSITE" id="PS50025"/>
    </source>
</evidence>
<dbReference type="FunFam" id="2.60.120.260:FF:000016">
    <property type="entry name" value="Contactin-associated protein-like 4 isoform 1"/>
    <property type="match status" value="1"/>
</dbReference>
<dbReference type="InterPro" id="IPR002181">
    <property type="entry name" value="Fibrinogen_a/b/g_C_dom"/>
</dbReference>
<protein>
    <submittedName>
        <fullName evidence="20">Contactin associated protein family member 5</fullName>
    </submittedName>
</protein>
<dbReference type="InterPro" id="IPR008979">
    <property type="entry name" value="Galactose-bd-like_sf"/>
</dbReference>
<evidence type="ECO:0000256" key="3">
    <source>
        <dbReference type="ARBA" id="ARBA00010241"/>
    </source>
</evidence>
<evidence type="ECO:0000259" key="19">
    <source>
        <dbReference type="PROSITE" id="PS51406"/>
    </source>
</evidence>
<feature type="domain" description="Laminin G" evidence="17">
    <location>
        <begin position="792"/>
        <end position="944"/>
    </location>
</feature>
<keyword evidence="21" id="KW-1185">Reference proteome</keyword>
<dbReference type="PROSITE" id="PS50025">
    <property type="entry name" value="LAM_G_DOMAIN"/>
    <property type="match status" value="4"/>
</dbReference>
<evidence type="ECO:0000259" key="18">
    <source>
        <dbReference type="PROSITE" id="PS50026"/>
    </source>
</evidence>
<keyword evidence="10 14" id="KW-0472">Membrane</keyword>
<comment type="similarity">
    <text evidence="3">Belongs to the neurexin family.</text>
</comment>
<evidence type="ECO:0000256" key="10">
    <source>
        <dbReference type="ARBA" id="ARBA00023136"/>
    </source>
</evidence>
<evidence type="ECO:0000256" key="12">
    <source>
        <dbReference type="ARBA" id="ARBA00023180"/>
    </source>
</evidence>
<dbReference type="Gene3D" id="2.60.120.260">
    <property type="entry name" value="Galactose-binding domain-like"/>
    <property type="match status" value="1"/>
</dbReference>
<keyword evidence="9 14" id="KW-1133">Transmembrane helix</keyword>
<accession>A0A7N9D5C7</accession>
<evidence type="ECO:0000256" key="1">
    <source>
        <dbReference type="ARBA" id="ARBA00003165"/>
    </source>
</evidence>
<evidence type="ECO:0000256" key="9">
    <source>
        <dbReference type="ARBA" id="ARBA00022989"/>
    </source>
</evidence>
<dbReference type="InterPro" id="IPR000421">
    <property type="entry name" value="FA58C"/>
</dbReference>
<evidence type="ECO:0000256" key="5">
    <source>
        <dbReference type="ARBA" id="ARBA00022692"/>
    </source>
</evidence>
<keyword evidence="11" id="KW-1015">Disulfide bond</keyword>
<dbReference type="Gene3D" id="2.60.120.1000">
    <property type="match status" value="1"/>
</dbReference>
<feature type="transmembrane region" description="Helical" evidence="14">
    <location>
        <begin position="1159"/>
        <end position="1184"/>
    </location>
</feature>
<evidence type="ECO:0000256" key="2">
    <source>
        <dbReference type="ARBA" id="ARBA00004479"/>
    </source>
</evidence>
<dbReference type="SUPFAM" id="SSF56496">
    <property type="entry name" value="Fibrinogen C-terminal domain-like"/>
    <property type="match status" value="1"/>
</dbReference>
<reference evidence="20 21" key="1">
    <citation type="submission" date="2013-03" db="EMBL/GenBank/DDBJ databases">
        <authorList>
            <person name="Warren W."/>
            <person name="Wilson R.K."/>
        </authorList>
    </citation>
    <scope>NUCLEOTIDE SEQUENCE</scope>
</reference>
<feature type="domain" description="Fibrinogen C-terminal" evidence="19">
    <location>
        <begin position="583"/>
        <end position="635"/>
    </location>
</feature>
<evidence type="ECO:0000256" key="8">
    <source>
        <dbReference type="ARBA" id="ARBA00022889"/>
    </source>
</evidence>
<feature type="domain" description="F5/8 type C" evidence="16">
    <location>
        <begin position="30"/>
        <end position="174"/>
    </location>
</feature>
<dbReference type="PROSITE" id="PS01286">
    <property type="entry name" value="FA58C_2"/>
    <property type="match status" value="1"/>
</dbReference>
<feature type="signal peptide" evidence="15">
    <location>
        <begin position="1"/>
        <end position="24"/>
    </location>
</feature>
<dbReference type="InterPro" id="IPR036056">
    <property type="entry name" value="Fibrinogen-like_C"/>
</dbReference>
<dbReference type="InterPro" id="IPR000742">
    <property type="entry name" value="EGF"/>
</dbReference>
<reference evidence="20" key="2">
    <citation type="submission" date="2025-08" db="UniProtKB">
        <authorList>
            <consortium name="Ensembl"/>
        </authorList>
    </citation>
    <scope>IDENTIFICATION</scope>
</reference>
<dbReference type="CDD" id="cd00054">
    <property type="entry name" value="EGF_CA"/>
    <property type="match status" value="1"/>
</dbReference>
<comment type="caution">
    <text evidence="13">Lacks conserved residue(s) required for the propagation of feature annotation.</text>
</comment>
<evidence type="ECO:0000256" key="13">
    <source>
        <dbReference type="PROSITE-ProRule" id="PRU00076"/>
    </source>
</evidence>
<dbReference type="PANTHER" id="PTHR15036:SF46">
    <property type="entry name" value="CONTACTIN-ASSOCIATED PROTEIN-LIKE 5"/>
    <property type="match status" value="1"/>
</dbReference>
<evidence type="ECO:0000256" key="14">
    <source>
        <dbReference type="SAM" id="Phobius"/>
    </source>
</evidence>
<keyword evidence="12" id="KW-0325">Glycoprotein</keyword>
<evidence type="ECO:0000313" key="21">
    <source>
        <dbReference type="Proteomes" id="UP000233100"/>
    </source>
</evidence>
<dbReference type="InterPro" id="IPR050372">
    <property type="entry name" value="Neurexin-related_CASP"/>
</dbReference>
<gene>
    <name evidence="20" type="primary">CNTNAP5</name>
</gene>
<dbReference type="CDD" id="cd00110">
    <property type="entry name" value="LamG"/>
    <property type="match status" value="4"/>
</dbReference>
<dbReference type="GeneTree" id="ENSGT00940000160532"/>
<evidence type="ECO:0000256" key="4">
    <source>
        <dbReference type="ARBA" id="ARBA00022536"/>
    </source>
</evidence>
<feature type="domain" description="Laminin G" evidence="17">
    <location>
        <begin position="368"/>
        <end position="545"/>
    </location>
</feature>
<dbReference type="InterPro" id="IPR013320">
    <property type="entry name" value="ConA-like_dom_sf"/>
</dbReference>
<dbReference type="InterPro" id="IPR001791">
    <property type="entry name" value="Laminin_G"/>
</dbReference>
<dbReference type="PROSITE" id="PS51406">
    <property type="entry name" value="FIBRINOGEN_C_2"/>
    <property type="match status" value="1"/>
</dbReference>
<dbReference type="GO" id="GO:0016020">
    <property type="term" value="C:membrane"/>
    <property type="evidence" value="ECO:0007669"/>
    <property type="project" value="UniProtKB-SubCell"/>
</dbReference>
<keyword evidence="6 15" id="KW-0732">Signal</keyword>
<dbReference type="SUPFAM" id="SSF49899">
    <property type="entry name" value="Concanavalin A-like lectins/glucanases"/>
    <property type="match status" value="4"/>
</dbReference>
<dbReference type="SMART" id="SM00231">
    <property type="entry name" value="FA58C"/>
    <property type="match status" value="1"/>
</dbReference>
<dbReference type="Bgee" id="ENSMFAG00000042003">
    <property type="expression patterns" value="Expressed in temporal lobe and 2 other cell types or tissues"/>
</dbReference>
<comment type="function">
    <text evidence="1">May play a role in the correct development and proper functioning of the peripheral and central nervous system and be involved in cell adhesion and intercellular communication.</text>
</comment>
<feature type="domain" description="Laminin G" evidence="17">
    <location>
        <begin position="180"/>
        <end position="361"/>
    </location>
</feature>
<proteinExistence type="inferred from homology"/>
<name>A0A7N9D5C7_MACFA</name>
<evidence type="ECO:0000256" key="6">
    <source>
        <dbReference type="ARBA" id="ARBA00022729"/>
    </source>
</evidence>
<sequence length="1227" mass="137239">MDSVPRLTSVLTLLFSGLWHLGLTATNYNCDDPLASLLSPMAFSSSSDLTGTHSPAQLNWRVGTGGWSPADSNAQQWLQMDLGNRVEITAVATQGRYGSSDWVTSYSLMFSDTGRNWKQYKQEDSIWTFAGNMNADSVVHHKLLHSVRARFVRFVPLEWNPSGKIGMRVEVYGCSYKSDVADFDGRSSLLYRFNQKLMSTLKDVISLKFKSMQGDGVLFHGEGQRGDHITLELQKGRLSLHLNLDDSKARLSSSLPSATLGSLLDDQHWHSVLIERVGKQVNFTVDKHTQHFRTKGETDALDIDYELSFGGIPVPGKPGTFLKKNFHGCIENLYYNGVNIIDLAKRRKHQIYTVGNVTFSCSEPQIVPITFVNSSGSYLLLPGTPQIDGLSVSFQFRTWNKDGLLLSTELSEGSGTLLLSLESGILRLVIQKMTERVAEILTGSNLNDGLWHSVSINARRNRITLTLDNEAAPAAPDSTWVQIYSGNSYYFGGCPDNLTDSQCLNPIKAFQGCMRLIFIDNQPKDLISVQQGSLGNFSDLHIDLCSIKDRCLPNYCEHGGSCSQSWTTFYCNCSDTSYTGATCHNSIYEQSCEVYRHQGNTAGFFYIDSDGSGPLGPLQVYCNITEDKIWTSVQHNNTELTRVRGANAEKPYAMALDYGGSMEQLEAVIDGSEHCEQEVAYHCRRSRLLNTPDGTPFTWWIGRSNERHPYWGGSPPGVQQCECGLDESCLDIQHFCNCDADKDEWTNDTGFLSFKDHLPVTQIVITDTDRSNSEAAWRIGPLRCYGDRRFWNAVSFYTEASYLHFPTFHAEFSADISFFFKTTALSGVFLENLGIKDFIRLEISSPSEITFAIDVGNGPVELVVQSPSLLNDNQWHYVRAERNLKETSLQVDNLPRSTRETSEEGHFRLQLNSQLFVEVSAVFEAGTSVTYMFQEPYPVTKNISLSSSAIYTDSAPSKENIAFSFVTAQTPSLLLFVNSSSQDFLAVLLCKNGSLQVRYHLNKEETHVFTIDADNFANRRMHHLKINREGRELTIQMDHQLRLSYNFSPEVEFRVIRSLTLGKVTENLGLDSEVAKANALGFAGCMSSVQYNHIAPLKAALRHATAAPVTVHGTLTESSCDFMVDSDVDAVTTVHSSSDPFGKTDEREPLTNAVRSDSAVIGGVIAVVIFIIFCIIGIMTRFLYQHKQSHRTNQMKEKEYPENLDSSFRNDIDLQNTVSECKREYFI</sequence>
<dbReference type="FunFam" id="2.60.120.1000:FF:000005">
    <property type="entry name" value="Contactin associated protein-like 2"/>
    <property type="match status" value="1"/>
</dbReference>
<reference evidence="20" key="3">
    <citation type="submission" date="2025-09" db="UniProtKB">
        <authorList>
            <consortium name="Ensembl"/>
        </authorList>
    </citation>
    <scope>IDENTIFICATION</scope>
</reference>
<dbReference type="Ensembl" id="ENSMFAT00000084099.1">
    <property type="protein sequence ID" value="ENSMFAP00000059827.1"/>
    <property type="gene ID" value="ENSMFAG00000042003.2"/>
</dbReference>
<evidence type="ECO:0000256" key="7">
    <source>
        <dbReference type="ARBA" id="ARBA00022737"/>
    </source>
</evidence>
<dbReference type="Pfam" id="PF00754">
    <property type="entry name" value="F5_F8_type_C"/>
    <property type="match status" value="1"/>
</dbReference>
<dbReference type="PROSITE" id="PS50022">
    <property type="entry name" value="FA58C_3"/>
    <property type="match status" value="1"/>
</dbReference>
<evidence type="ECO:0000313" key="20">
    <source>
        <dbReference type="Ensembl" id="ENSMFAP00000059827.1"/>
    </source>
</evidence>
<dbReference type="CDD" id="cd00057">
    <property type="entry name" value="FA58C"/>
    <property type="match status" value="1"/>
</dbReference>
<dbReference type="Gene3D" id="2.60.120.200">
    <property type="match status" value="4"/>
</dbReference>
<dbReference type="SUPFAM" id="SSF57196">
    <property type="entry name" value="EGF/Laminin"/>
    <property type="match status" value="1"/>
</dbReference>
<keyword evidence="4 13" id="KW-0245">EGF-like domain</keyword>
<dbReference type="PANTHER" id="PTHR15036">
    <property type="entry name" value="PIKACHURIN-LIKE PROTEIN"/>
    <property type="match status" value="1"/>
</dbReference>
<dbReference type="PROSITE" id="PS50026">
    <property type="entry name" value="EGF_3"/>
    <property type="match status" value="1"/>
</dbReference>
<feature type="domain" description="EGF-like" evidence="18">
    <location>
        <begin position="547"/>
        <end position="584"/>
    </location>
</feature>
<keyword evidence="8" id="KW-0130">Cell adhesion</keyword>
<dbReference type="SMART" id="SM00282">
    <property type="entry name" value="LamG"/>
    <property type="match status" value="4"/>
</dbReference>
<dbReference type="GO" id="GO:0007155">
    <property type="term" value="P:cell adhesion"/>
    <property type="evidence" value="ECO:0007669"/>
    <property type="project" value="UniProtKB-KW"/>
</dbReference>
<evidence type="ECO:0000256" key="15">
    <source>
        <dbReference type="SAM" id="SignalP"/>
    </source>
</evidence>
<keyword evidence="5 14" id="KW-0812">Transmembrane</keyword>
<dbReference type="SUPFAM" id="SSF49785">
    <property type="entry name" value="Galactose-binding domain-like"/>
    <property type="match status" value="1"/>
</dbReference>
<dbReference type="AlphaFoldDB" id="A0A7N9D5C7"/>
<evidence type="ECO:0000256" key="11">
    <source>
        <dbReference type="ARBA" id="ARBA00023157"/>
    </source>
</evidence>
<dbReference type="Pfam" id="PF02210">
    <property type="entry name" value="Laminin_G_2"/>
    <property type="match status" value="4"/>
</dbReference>
<feature type="domain" description="Laminin G" evidence="17">
    <location>
        <begin position="934"/>
        <end position="1120"/>
    </location>
</feature>
<keyword evidence="7" id="KW-0677">Repeat</keyword>
<organism evidence="20 21">
    <name type="scientific">Macaca fascicularis</name>
    <name type="common">Crab-eating macaque</name>
    <name type="synonym">Cynomolgus monkey</name>
    <dbReference type="NCBI Taxonomy" id="9541"/>
    <lineage>
        <taxon>Eukaryota</taxon>
        <taxon>Metazoa</taxon>
        <taxon>Chordata</taxon>
        <taxon>Craniata</taxon>
        <taxon>Vertebrata</taxon>
        <taxon>Euteleostomi</taxon>
        <taxon>Mammalia</taxon>
        <taxon>Eutheria</taxon>
        <taxon>Euarchontoglires</taxon>
        <taxon>Primates</taxon>
        <taxon>Haplorrhini</taxon>
        <taxon>Catarrhini</taxon>
        <taxon>Cercopithecidae</taxon>
        <taxon>Cercopithecinae</taxon>
        <taxon>Macaca</taxon>
    </lineage>
</organism>
<comment type="subcellular location">
    <subcellularLocation>
        <location evidence="2">Membrane</location>
        <topology evidence="2">Single-pass type I membrane protein</topology>
    </subcellularLocation>
</comment>
<evidence type="ECO:0000259" key="16">
    <source>
        <dbReference type="PROSITE" id="PS50022"/>
    </source>
</evidence>
<feature type="chain" id="PRO_5030906896" evidence="15">
    <location>
        <begin position="25"/>
        <end position="1227"/>
    </location>
</feature>
<dbReference type="Proteomes" id="UP000233100">
    <property type="component" value="Chromosome 12"/>
</dbReference>